<dbReference type="GO" id="GO:0015074">
    <property type="term" value="P:DNA integration"/>
    <property type="evidence" value="ECO:0007669"/>
    <property type="project" value="InterPro"/>
</dbReference>
<proteinExistence type="predicted"/>
<dbReference type="PANTHER" id="PTHR42648">
    <property type="entry name" value="TRANSPOSASE, PUTATIVE-RELATED"/>
    <property type="match status" value="1"/>
</dbReference>
<dbReference type="InterPro" id="IPR001584">
    <property type="entry name" value="Integrase_cat-core"/>
</dbReference>
<evidence type="ECO:0000313" key="3">
    <source>
        <dbReference type="Proteomes" id="UP000257109"/>
    </source>
</evidence>
<organism evidence="2 3">
    <name type="scientific">Mucuna pruriens</name>
    <name type="common">Velvet bean</name>
    <name type="synonym">Dolichos pruriens</name>
    <dbReference type="NCBI Taxonomy" id="157652"/>
    <lineage>
        <taxon>Eukaryota</taxon>
        <taxon>Viridiplantae</taxon>
        <taxon>Streptophyta</taxon>
        <taxon>Embryophyta</taxon>
        <taxon>Tracheophyta</taxon>
        <taxon>Spermatophyta</taxon>
        <taxon>Magnoliopsida</taxon>
        <taxon>eudicotyledons</taxon>
        <taxon>Gunneridae</taxon>
        <taxon>Pentapetalae</taxon>
        <taxon>rosids</taxon>
        <taxon>fabids</taxon>
        <taxon>Fabales</taxon>
        <taxon>Fabaceae</taxon>
        <taxon>Papilionoideae</taxon>
        <taxon>50 kb inversion clade</taxon>
        <taxon>NPAAA clade</taxon>
        <taxon>indigoferoid/millettioid clade</taxon>
        <taxon>Phaseoleae</taxon>
        <taxon>Mucuna</taxon>
    </lineage>
</organism>
<dbReference type="Pfam" id="PF00665">
    <property type="entry name" value="rve"/>
    <property type="match status" value="1"/>
</dbReference>
<feature type="domain" description="Integrase catalytic" evidence="1">
    <location>
        <begin position="1"/>
        <end position="92"/>
    </location>
</feature>
<name>A0A371FCM3_MUCPR</name>
<dbReference type="EMBL" id="QJKJ01009643">
    <property type="protein sequence ID" value="RDX76034.1"/>
    <property type="molecule type" value="Genomic_DNA"/>
</dbReference>
<dbReference type="SUPFAM" id="SSF53098">
    <property type="entry name" value="Ribonuclease H-like"/>
    <property type="match status" value="1"/>
</dbReference>
<accession>A0A371FCM3</accession>
<dbReference type="Pfam" id="PF25597">
    <property type="entry name" value="SH3_retrovirus"/>
    <property type="match status" value="1"/>
</dbReference>
<evidence type="ECO:0000313" key="2">
    <source>
        <dbReference type="EMBL" id="RDX76034.1"/>
    </source>
</evidence>
<feature type="non-terminal residue" evidence="2">
    <location>
        <position position="1"/>
    </location>
</feature>
<dbReference type="PANTHER" id="PTHR42648:SF18">
    <property type="entry name" value="RETROTRANSPOSON, UNCLASSIFIED-LIKE PROTEIN"/>
    <property type="match status" value="1"/>
</dbReference>
<protein>
    <recommendedName>
        <fullName evidence="1">Integrase catalytic domain-containing protein</fullName>
    </recommendedName>
</protein>
<dbReference type="GO" id="GO:0003676">
    <property type="term" value="F:nucleic acid binding"/>
    <property type="evidence" value="ECO:0007669"/>
    <property type="project" value="InterPro"/>
</dbReference>
<dbReference type="InterPro" id="IPR036397">
    <property type="entry name" value="RNaseH_sf"/>
</dbReference>
<comment type="caution">
    <text evidence="2">The sequence shown here is derived from an EMBL/GenBank/DDBJ whole genome shotgun (WGS) entry which is preliminary data.</text>
</comment>
<dbReference type="InterPro" id="IPR057670">
    <property type="entry name" value="SH3_retrovirus"/>
</dbReference>
<evidence type="ECO:0000259" key="1">
    <source>
        <dbReference type="PROSITE" id="PS50994"/>
    </source>
</evidence>
<dbReference type="InterPro" id="IPR012337">
    <property type="entry name" value="RNaseH-like_sf"/>
</dbReference>
<dbReference type="PROSITE" id="PS50994">
    <property type="entry name" value="INTEGRASE"/>
    <property type="match status" value="1"/>
</dbReference>
<dbReference type="Gene3D" id="3.30.420.10">
    <property type="entry name" value="Ribonuclease H-like superfamily/Ribonuclease H"/>
    <property type="match status" value="1"/>
</dbReference>
<dbReference type="AlphaFoldDB" id="A0A371FCM3"/>
<gene>
    <name evidence="2" type="ORF">CR513_44019</name>
</gene>
<dbReference type="InterPro" id="IPR039537">
    <property type="entry name" value="Retrotran_Ty1/copia-like"/>
</dbReference>
<dbReference type="STRING" id="157652.A0A371FCM3"/>
<keyword evidence="3" id="KW-1185">Reference proteome</keyword>
<dbReference type="Proteomes" id="UP000257109">
    <property type="component" value="Unassembled WGS sequence"/>
</dbReference>
<dbReference type="OrthoDB" id="1935865at2759"/>
<sequence>MRTSSLNNKTYFILFIDDFSRMTWVYFLKEKSKVFGIFKKFKSLVKKQSGKHIKVLRSNRGKEYNSHEFDKFCKDKGIKRQLTIAYSPQQNGFTLLSTYSTDVQLGNTRQDFHCSLECYMHVPNQKIHKLENKTIYGIFLGYIYNLQTKKLTINQDVEVDENAAWNWQEKVMKNNIPILMQKLQEAEEIARDLDLRWISMKLATWPCLSLNAMKKHQIKKSESM</sequence>
<reference evidence="2" key="1">
    <citation type="submission" date="2018-05" db="EMBL/GenBank/DDBJ databases">
        <title>Draft genome of Mucuna pruriens seed.</title>
        <authorList>
            <person name="Nnadi N.E."/>
            <person name="Vos R."/>
            <person name="Hasami M.H."/>
            <person name="Devisetty U.K."/>
            <person name="Aguiy J.C."/>
        </authorList>
    </citation>
    <scope>NUCLEOTIDE SEQUENCE [LARGE SCALE GENOMIC DNA]</scope>
    <source>
        <strain evidence="2">JCA_2017</strain>
    </source>
</reference>